<feature type="domain" description="Chalcone isomerase" evidence="2">
    <location>
        <begin position="36"/>
        <end position="165"/>
    </location>
</feature>
<evidence type="ECO:0000256" key="1">
    <source>
        <dbReference type="SAM" id="SignalP"/>
    </source>
</evidence>
<feature type="signal peptide" evidence="1">
    <location>
        <begin position="1"/>
        <end position="21"/>
    </location>
</feature>
<feature type="chain" id="PRO_5045043002" evidence="1">
    <location>
        <begin position="22"/>
        <end position="167"/>
    </location>
</feature>
<proteinExistence type="predicted"/>
<name>A0ABN1LMD6_9ALTE</name>
<protein>
    <submittedName>
        <fullName evidence="3">Chalcone isomerase family protein</fullName>
    </submittedName>
</protein>
<accession>A0ABN1LMD6</accession>
<keyword evidence="4" id="KW-1185">Reference proteome</keyword>
<dbReference type="EMBL" id="BAAAFD010000007">
    <property type="protein sequence ID" value="GAA0857832.1"/>
    <property type="molecule type" value="Genomic_DNA"/>
</dbReference>
<reference evidence="3 4" key="1">
    <citation type="journal article" date="2019" name="Int. J. Syst. Evol. Microbiol.">
        <title>The Global Catalogue of Microorganisms (GCM) 10K type strain sequencing project: providing services to taxonomists for standard genome sequencing and annotation.</title>
        <authorList>
            <consortium name="The Broad Institute Genomics Platform"/>
            <consortium name="The Broad Institute Genome Sequencing Center for Infectious Disease"/>
            <person name="Wu L."/>
            <person name="Ma J."/>
        </authorList>
    </citation>
    <scope>NUCLEOTIDE SEQUENCE [LARGE SCALE GENOMIC DNA]</scope>
    <source>
        <strain evidence="3 4">JCM 15896</strain>
    </source>
</reference>
<dbReference type="Pfam" id="PF16036">
    <property type="entry name" value="Chalcone_3"/>
    <property type="match status" value="1"/>
</dbReference>
<evidence type="ECO:0000313" key="4">
    <source>
        <dbReference type="Proteomes" id="UP001500359"/>
    </source>
</evidence>
<evidence type="ECO:0000259" key="2">
    <source>
        <dbReference type="Pfam" id="PF16036"/>
    </source>
</evidence>
<comment type="caution">
    <text evidence="3">The sequence shown here is derived from an EMBL/GenBank/DDBJ whole genome shotgun (WGS) entry which is preliminary data.</text>
</comment>
<dbReference type="GO" id="GO:0016853">
    <property type="term" value="F:isomerase activity"/>
    <property type="evidence" value="ECO:0007669"/>
    <property type="project" value="UniProtKB-KW"/>
</dbReference>
<dbReference type="Proteomes" id="UP001500359">
    <property type="component" value="Unassembled WGS sequence"/>
</dbReference>
<dbReference type="InterPro" id="IPR016087">
    <property type="entry name" value="Chalcone_isomerase"/>
</dbReference>
<keyword evidence="3" id="KW-0413">Isomerase</keyword>
<keyword evidence="1" id="KW-0732">Signal</keyword>
<sequence>MFRLLFAQTLFSCLFIGNVMANPIGNLQKVGSAKLEMYFFDIYYSELYSANGKYQPGQYPLALQIRYLRDIEAIDLIEKTAEEWQKLGFSRDKTAPWLVQLDTLWPDIKKHDVLTLVVNNGGSSEFYFNDKSIGKVEDTEFGAHFLDIWLDENASYPKLRKKLIGEK</sequence>
<gene>
    <name evidence="3" type="ORF">GCM10009114_25100</name>
</gene>
<organism evidence="3 4">
    <name type="scientific">Aliiglaciecola litoralis</name>
    <dbReference type="NCBI Taxonomy" id="582857"/>
    <lineage>
        <taxon>Bacteria</taxon>
        <taxon>Pseudomonadati</taxon>
        <taxon>Pseudomonadota</taxon>
        <taxon>Gammaproteobacteria</taxon>
        <taxon>Alteromonadales</taxon>
        <taxon>Alteromonadaceae</taxon>
        <taxon>Aliiglaciecola</taxon>
    </lineage>
</organism>
<evidence type="ECO:0000313" key="3">
    <source>
        <dbReference type="EMBL" id="GAA0857832.1"/>
    </source>
</evidence>